<dbReference type="Proteomes" id="UP000053615">
    <property type="component" value="Unassembled WGS sequence"/>
</dbReference>
<feature type="non-terminal residue" evidence="1">
    <location>
        <position position="1"/>
    </location>
</feature>
<keyword evidence="1" id="KW-0548">Nucleotidyltransferase</keyword>
<dbReference type="GO" id="GO:0031012">
    <property type="term" value="C:extracellular matrix"/>
    <property type="evidence" value="ECO:0007669"/>
    <property type="project" value="TreeGrafter"/>
</dbReference>
<evidence type="ECO:0000313" key="2">
    <source>
        <dbReference type="Proteomes" id="UP000053615"/>
    </source>
</evidence>
<evidence type="ECO:0000313" key="1">
    <source>
        <dbReference type="EMBL" id="KFP27790.1"/>
    </source>
</evidence>
<organism evidence="1 2">
    <name type="scientific">Colius striatus</name>
    <name type="common">Speckled mousebird</name>
    <dbReference type="NCBI Taxonomy" id="57412"/>
    <lineage>
        <taxon>Eukaryota</taxon>
        <taxon>Metazoa</taxon>
        <taxon>Chordata</taxon>
        <taxon>Craniata</taxon>
        <taxon>Vertebrata</taxon>
        <taxon>Euteleostomi</taxon>
        <taxon>Archelosauria</taxon>
        <taxon>Archosauria</taxon>
        <taxon>Dinosauria</taxon>
        <taxon>Saurischia</taxon>
        <taxon>Theropoda</taxon>
        <taxon>Coelurosauria</taxon>
        <taxon>Aves</taxon>
        <taxon>Neognathae</taxon>
        <taxon>Neoaves</taxon>
        <taxon>Telluraves</taxon>
        <taxon>Coraciimorphae</taxon>
        <taxon>Coliiformes</taxon>
        <taxon>Coliidae</taxon>
        <taxon>Colius</taxon>
    </lineage>
</organism>
<dbReference type="GO" id="GO:0003964">
    <property type="term" value="F:RNA-directed DNA polymerase activity"/>
    <property type="evidence" value="ECO:0007669"/>
    <property type="project" value="UniProtKB-KW"/>
</dbReference>
<keyword evidence="1" id="KW-0808">Transferase</keyword>
<proteinExistence type="predicted"/>
<reference evidence="1 2" key="1">
    <citation type="submission" date="2014-04" db="EMBL/GenBank/DDBJ databases">
        <title>Genome evolution of avian class.</title>
        <authorList>
            <person name="Zhang G."/>
            <person name="Li C."/>
        </authorList>
    </citation>
    <scope>NUCLEOTIDE SEQUENCE [LARGE SCALE GENOMIC DNA]</scope>
    <source>
        <strain evidence="1">BGI_N325</strain>
    </source>
</reference>
<protein>
    <submittedName>
        <fullName evidence="1">RNA-directed DNA polymerase from mobile element jockey</fullName>
    </submittedName>
</protein>
<keyword evidence="2" id="KW-1185">Reference proteome</keyword>
<dbReference type="PANTHER" id="PTHR33395">
    <property type="entry name" value="TRANSCRIPTASE, PUTATIVE-RELATED-RELATED"/>
    <property type="match status" value="1"/>
</dbReference>
<dbReference type="GO" id="GO:0007508">
    <property type="term" value="P:larval heart development"/>
    <property type="evidence" value="ECO:0007669"/>
    <property type="project" value="TreeGrafter"/>
</dbReference>
<sequence length="108" mass="12318">VNEEKVKDQLSSLDVHKSMGLDRMHPQVLREMVEVTAKPISIIFSKSWRTGEVPEDWKKANVTPVFKKGKKEDLGNYRTVSLISIPGKVIEQLILGAVSRHLKDRRII</sequence>
<name>A0A091JSU9_COLST</name>
<dbReference type="GO" id="GO:0061343">
    <property type="term" value="P:cell adhesion involved in heart morphogenesis"/>
    <property type="evidence" value="ECO:0007669"/>
    <property type="project" value="TreeGrafter"/>
</dbReference>
<accession>A0A091JSU9</accession>
<dbReference type="EMBL" id="KK530334">
    <property type="protein sequence ID" value="KFP27790.1"/>
    <property type="molecule type" value="Genomic_DNA"/>
</dbReference>
<keyword evidence="1" id="KW-0695">RNA-directed DNA polymerase</keyword>
<dbReference type="AlphaFoldDB" id="A0A091JSU9"/>
<dbReference type="PANTHER" id="PTHR33395:SF22">
    <property type="entry name" value="REVERSE TRANSCRIPTASE DOMAIN-CONTAINING PROTEIN"/>
    <property type="match status" value="1"/>
</dbReference>
<feature type="non-terminal residue" evidence="1">
    <location>
        <position position="108"/>
    </location>
</feature>
<gene>
    <name evidence="1" type="ORF">N325_06263</name>
</gene>